<feature type="transmembrane region" description="Helical" evidence="2">
    <location>
        <begin position="672"/>
        <end position="687"/>
    </location>
</feature>
<feature type="transmembrane region" description="Helical" evidence="2">
    <location>
        <begin position="525"/>
        <end position="547"/>
    </location>
</feature>
<feature type="compositionally biased region" description="Low complexity" evidence="1">
    <location>
        <begin position="119"/>
        <end position="133"/>
    </location>
</feature>
<evidence type="ECO:0000313" key="5">
    <source>
        <dbReference type="Proteomes" id="UP001589887"/>
    </source>
</evidence>
<protein>
    <submittedName>
        <fullName evidence="4">FGLLP motif-containing membrane protein</fullName>
    </submittedName>
</protein>
<dbReference type="NCBIfam" id="NF041501">
    <property type="entry name" value="cola_mem"/>
    <property type="match status" value="1"/>
</dbReference>
<proteinExistence type="predicted"/>
<dbReference type="InterPro" id="IPR048104">
    <property type="entry name" value="Cola_memb_dom"/>
</dbReference>
<feature type="transmembrane region" description="Helical" evidence="2">
    <location>
        <begin position="648"/>
        <end position="666"/>
    </location>
</feature>
<evidence type="ECO:0000313" key="4">
    <source>
        <dbReference type="EMBL" id="MFC0850140.1"/>
    </source>
</evidence>
<keyword evidence="2" id="KW-0812">Transmembrane</keyword>
<keyword evidence="2" id="KW-1133">Transmembrane helix</keyword>
<feature type="region of interest" description="Disordered" evidence="1">
    <location>
        <begin position="35"/>
        <end position="137"/>
    </location>
</feature>
<dbReference type="EMBL" id="JBHMQV010000009">
    <property type="protein sequence ID" value="MFC0850140.1"/>
    <property type="molecule type" value="Genomic_DNA"/>
</dbReference>
<evidence type="ECO:0000256" key="1">
    <source>
        <dbReference type="SAM" id="MobiDB-lite"/>
    </source>
</evidence>
<feature type="signal peptide" evidence="3">
    <location>
        <begin position="1"/>
        <end position="33"/>
    </location>
</feature>
<keyword evidence="2" id="KW-0472">Membrane</keyword>
<keyword evidence="3" id="KW-0732">Signal</keyword>
<feature type="transmembrane region" description="Helical" evidence="2">
    <location>
        <begin position="699"/>
        <end position="717"/>
    </location>
</feature>
<sequence>MGRRRKTHGLPVVVLTTLLTVVLLAGTAAPSFAAGMPGRAQGRSAEAGPPLSPGPSPSASGPAPSKSKEKPPPSKSPSAPPDPEHPSPSVSKPSEPTPSPTKPIKPTVEPTKPTPTTPTSPTTHPTRPHVTPVLSVPEKVEQGTQLVVSGEHFDCGSGEDDGREAGSLTLTGELLVPTTVRTDPSGSFSHPIKVPEKAPPGVYEVVATCDAHPSVTDSDSYEVVAAKVVQPPTPTLTLSRASGPPETKVGVSGEGLLCRGPARLLWDGADLPGTGATPAADGKLSASFAVPAGAGAGTYKVTATCEAAPVGARVVGTAPAVAIVNVEASQTFTVTRPAITPPPTGKYEITIHLTDYPAVCTWGRILVGGKGLLAPWLDADSYKGDAEPGHWRFIDLHAYIPPDMKGHQPVDLDCPGRAVEQAGTIDLPPEPFTAFFLPQGSPVEHHSEGSTGVLPRPELPGFTPPTPTPSPSGTPGPSPTSSDDVLGTPDPDPSPTASEPPEQGGGHDRPGGLVGSMRTPAEVSWALKDIAGSVGMAVWFLLLVLLLEKAFPSQLADNALSRWWDRRRADRDAQPSAALPGWLRMGAFALLGGALVVWADATTHWSAPTVGKALGAAVGTLLILVTYEKTKDSLLRPGRGGVRAELRVVPAGLLLAALMAALSRGLAFPVPYVYGLVAVYVVLGTVPPGSRNAMPKGQAVLVGGICVLSAALLVWVLGTPLIESGRTAGPGTFQHVLAYTVGLMVVGGIEVVVFGMLPLSGMDGHALKSWSKPAWYALYLLALTLFFHVLLHSVHPGFGPGFVVSKDLRWCTLAIATALFVAAWVFSLGLRRHVARLERRAAAVG</sequence>
<keyword evidence="5" id="KW-1185">Reference proteome</keyword>
<feature type="transmembrane region" description="Helical" evidence="2">
    <location>
        <begin position="605"/>
        <end position="627"/>
    </location>
</feature>
<feature type="chain" id="PRO_5045494868" evidence="3">
    <location>
        <begin position="34"/>
        <end position="845"/>
    </location>
</feature>
<evidence type="ECO:0000256" key="2">
    <source>
        <dbReference type="SAM" id="Phobius"/>
    </source>
</evidence>
<evidence type="ECO:0000256" key="3">
    <source>
        <dbReference type="SAM" id="SignalP"/>
    </source>
</evidence>
<comment type="caution">
    <text evidence="4">The sequence shown here is derived from an EMBL/GenBank/DDBJ whole genome shotgun (WGS) entry which is preliminary data.</text>
</comment>
<dbReference type="Proteomes" id="UP001589887">
    <property type="component" value="Unassembled WGS sequence"/>
</dbReference>
<feature type="region of interest" description="Disordered" evidence="1">
    <location>
        <begin position="422"/>
        <end position="516"/>
    </location>
</feature>
<dbReference type="RefSeq" id="WP_394324073.1">
    <property type="nucleotide sequence ID" value="NZ_JBHMQV010000009.1"/>
</dbReference>
<organism evidence="4 5">
    <name type="scientific">Streptomyces noboritoensis</name>
    <dbReference type="NCBI Taxonomy" id="67337"/>
    <lineage>
        <taxon>Bacteria</taxon>
        <taxon>Bacillati</taxon>
        <taxon>Actinomycetota</taxon>
        <taxon>Actinomycetes</taxon>
        <taxon>Kitasatosporales</taxon>
        <taxon>Streptomycetaceae</taxon>
        <taxon>Streptomyces</taxon>
    </lineage>
</organism>
<accession>A0ABV6U089</accession>
<reference evidence="4 5" key="1">
    <citation type="submission" date="2024-09" db="EMBL/GenBank/DDBJ databases">
        <authorList>
            <person name="Sun Q."/>
            <person name="Mori K."/>
        </authorList>
    </citation>
    <scope>NUCLEOTIDE SEQUENCE [LARGE SCALE GENOMIC DNA]</scope>
    <source>
        <strain evidence="4 5">JCM 4557</strain>
    </source>
</reference>
<gene>
    <name evidence="4" type="ORF">ACFH04_41425</name>
</gene>
<feature type="transmembrane region" description="Helical" evidence="2">
    <location>
        <begin position="737"/>
        <end position="762"/>
    </location>
</feature>
<name>A0ABV6U089_9ACTN</name>
<feature type="transmembrane region" description="Helical" evidence="2">
    <location>
        <begin position="577"/>
        <end position="599"/>
    </location>
</feature>
<feature type="transmembrane region" description="Helical" evidence="2">
    <location>
        <begin position="774"/>
        <end position="795"/>
    </location>
</feature>
<feature type="transmembrane region" description="Helical" evidence="2">
    <location>
        <begin position="807"/>
        <end position="830"/>
    </location>
</feature>
<feature type="compositionally biased region" description="Pro residues" evidence="1">
    <location>
        <begin position="462"/>
        <end position="478"/>
    </location>
</feature>